<evidence type="ECO:0000313" key="8">
    <source>
        <dbReference type="EMBL" id="AKU93928.1"/>
    </source>
</evidence>
<evidence type="ECO:0000256" key="3">
    <source>
        <dbReference type="ARBA" id="ARBA00022651"/>
    </source>
</evidence>
<evidence type="ECO:0000313" key="9">
    <source>
        <dbReference type="Proteomes" id="UP000064967"/>
    </source>
</evidence>
<evidence type="ECO:0000256" key="2">
    <source>
        <dbReference type="ARBA" id="ARBA00022525"/>
    </source>
</evidence>
<dbReference type="PANTHER" id="PTHR38050:SF2">
    <property type="entry name" value="FERULOYL ESTERASE C-RELATED"/>
    <property type="match status" value="1"/>
</dbReference>
<proteinExistence type="predicted"/>
<keyword evidence="4" id="KW-0732">Signal</keyword>
<accession>A0A0K1PK59</accession>
<evidence type="ECO:0000256" key="1">
    <source>
        <dbReference type="ARBA" id="ARBA00004613"/>
    </source>
</evidence>
<dbReference type="Gene3D" id="3.40.50.1820">
    <property type="entry name" value="alpha/beta hydrolase"/>
    <property type="match status" value="1"/>
</dbReference>
<dbReference type="GO" id="GO:0005576">
    <property type="term" value="C:extracellular region"/>
    <property type="evidence" value="ECO:0007669"/>
    <property type="project" value="UniProtKB-SubCell"/>
</dbReference>
<organism evidence="8 9">
    <name type="scientific">Labilithrix luteola</name>
    <dbReference type="NCBI Taxonomy" id="1391654"/>
    <lineage>
        <taxon>Bacteria</taxon>
        <taxon>Pseudomonadati</taxon>
        <taxon>Myxococcota</taxon>
        <taxon>Polyangia</taxon>
        <taxon>Polyangiales</taxon>
        <taxon>Labilitrichaceae</taxon>
        <taxon>Labilithrix</taxon>
    </lineage>
</organism>
<dbReference type="KEGG" id="llu:AKJ09_00592"/>
<sequence>MADAVGVDSTTPSGRTFHVWGPQGYDPNKAYPVVVMFHGWYTDGRSFESWFQMEQYVNNEAFVVYPDAANQLWDLEGTSDLVFFDDLVKTLGETYCIDPSRVFGFGFSYGGKFAHHLGCQRAGYVKAISVGDGSWGLDPLQCGRLPVLVTHRTHDNDELVAWGKTAADNWVTINGCTADTTISDPTMNCTLHPNCRQPGGTTTFCEDTWFDATWPNDWNHTVREPYRTFTWQWFAALP</sequence>
<dbReference type="GO" id="GO:0045493">
    <property type="term" value="P:xylan catabolic process"/>
    <property type="evidence" value="ECO:0007669"/>
    <property type="project" value="UniProtKB-KW"/>
</dbReference>
<protein>
    <submittedName>
        <fullName evidence="8">LpqC</fullName>
    </submittedName>
</protein>
<evidence type="ECO:0000256" key="6">
    <source>
        <dbReference type="ARBA" id="ARBA00023277"/>
    </source>
</evidence>
<dbReference type="PANTHER" id="PTHR38050">
    <property type="match status" value="1"/>
</dbReference>
<evidence type="ECO:0000256" key="7">
    <source>
        <dbReference type="ARBA" id="ARBA00023326"/>
    </source>
</evidence>
<dbReference type="GO" id="GO:0030600">
    <property type="term" value="F:feruloyl esterase activity"/>
    <property type="evidence" value="ECO:0007669"/>
    <property type="project" value="InterPro"/>
</dbReference>
<reference evidence="8 9" key="1">
    <citation type="submission" date="2015-08" db="EMBL/GenBank/DDBJ databases">
        <authorList>
            <person name="Babu N.S."/>
            <person name="Beckwith C.J."/>
            <person name="Beseler K.G."/>
            <person name="Brison A."/>
            <person name="Carone J.V."/>
            <person name="Caskin T.P."/>
            <person name="Diamond M."/>
            <person name="Durham M.E."/>
            <person name="Foxe J.M."/>
            <person name="Go M."/>
            <person name="Henderson B.A."/>
            <person name="Jones I.B."/>
            <person name="McGettigan J.A."/>
            <person name="Micheletti S.J."/>
            <person name="Nasrallah M.E."/>
            <person name="Ortiz D."/>
            <person name="Piller C.R."/>
            <person name="Privatt S.R."/>
            <person name="Schneider S.L."/>
            <person name="Sharp S."/>
            <person name="Smith T.C."/>
            <person name="Stanton J.D."/>
            <person name="Ullery H.E."/>
            <person name="Wilson R.J."/>
            <person name="Serrano M.G."/>
            <person name="Buck G."/>
            <person name="Lee V."/>
            <person name="Wang Y."/>
            <person name="Carvalho R."/>
            <person name="Voegtly L."/>
            <person name="Shi R."/>
            <person name="Duckworth R."/>
            <person name="Johnson A."/>
            <person name="Loviza R."/>
            <person name="Walstead R."/>
            <person name="Shah Z."/>
            <person name="Kiflezghi M."/>
            <person name="Wade K."/>
            <person name="Ball S.L."/>
            <person name="Bradley K.W."/>
            <person name="Asai D.J."/>
            <person name="Bowman C.A."/>
            <person name="Russell D.A."/>
            <person name="Pope W.H."/>
            <person name="Jacobs-Sera D."/>
            <person name="Hendrix R.W."/>
            <person name="Hatfull G.F."/>
        </authorList>
    </citation>
    <scope>NUCLEOTIDE SEQUENCE [LARGE SCALE GENOMIC DNA]</scope>
    <source>
        <strain evidence="8 9">DSM 27648</strain>
    </source>
</reference>
<evidence type="ECO:0000256" key="4">
    <source>
        <dbReference type="ARBA" id="ARBA00022729"/>
    </source>
</evidence>
<dbReference type="AlphaFoldDB" id="A0A0K1PK59"/>
<dbReference type="EMBL" id="CP012333">
    <property type="protein sequence ID" value="AKU93928.1"/>
    <property type="molecule type" value="Genomic_DNA"/>
</dbReference>
<keyword evidence="3" id="KW-0858">Xylan degradation</keyword>
<keyword evidence="5" id="KW-0378">Hydrolase</keyword>
<dbReference type="Proteomes" id="UP000064967">
    <property type="component" value="Chromosome"/>
</dbReference>
<keyword evidence="7" id="KW-0624">Polysaccharide degradation</keyword>
<keyword evidence="6" id="KW-0119">Carbohydrate metabolism</keyword>
<dbReference type="SUPFAM" id="SSF53474">
    <property type="entry name" value="alpha/beta-Hydrolases"/>
    <property type="match status" value="1"/>
</dbReference>
<evidence type="ECO:0000256" key="5">
    <source>
        <dbReference type="ARBA" id="ARBA00022801"/>
    </source>
</evidence>
<name>A0A0K1PK59_9BACT</name>
<comment type="subcellular location">
    <subcellularLocation>
        <location evidence="1">Secreted</location>
    </subcellularLocation>
</comment>
<keyword evidence="9" id="KW-1185">Reference proteome</keyword>
<gene>
    <name evidence="8" type="ORF">AKJ09_00592</name>
</gene>
<dbReference type="InterPro" id="IPR043595">
    <property type="entry name" value="FaeB/C/D"/>
</dbReference>
<keyword evidence="2" id="KW-0964">Secreted</keyword>
<dbReference type="STRING" id="1391654.AKJ09_00592"/>
<dbReference type="InterPro" id="IPR029058">
    <property type="entry name" value="AB_hydrolase_fold"/>
</dbReference>